<dbReference type="AlphaFoldDB" id="A0AAV9XRE3"/>
<organism evidence="1 2">
    <name type="scientific">Orbilia ellipsospora</name>
    <dbReference type="NCBI Taxonomy" id="2528407"/>
    <lineage>
        <taxon>Eukaryota</taxon>
        <taxon>Fungi</taxon>
        <taxon>Dikarya</taxon>
        <taxon>Ascomycota</taxon>
        <taxon>Pezizomycotina</taxon>
        <taxon>Orbiliomycetes</taxon>
        <taxon>Orbiliales</taxon>
        <taxon>Orbiliaceae</taxon>
        <taxon>Orbilia</taxon>
    </lineage>
</organism>
<proteinExistence type="predicted"/>
<dbReference type="EMBL" id="JAVHJO010000001">
    <property type="protein sequence ID" value="KAK6544613.1"/>
    <property type="molecule type" value="Genomic_DNA"/>
</dbReference>
<reference evidence="1 2" key="1">
    <citation type="submission" date="2019-10" db="EMBL/GenBank/DDBJ databases">
        <authorList>
            <person name="Palmer J.M."/>
        </authorList>
    </citation>
    <scope>NUCLEOTIDE SEQUENCE [LARGE SCALE GENOMIC DNA]</scope>
    <source>
        <strain evidence="1 2">TWF694</strain>
    </source>
</reference>
<accession>A0AAV9XRE3</accession>
<evidence type="ECO:0000313" key="2">
    <source>
        <dbReference type="Proteomes" id="UP001365542"/>
    </source>
</evidence>
<sequence>MSDNWSNEIAAALRPRSDGQPGTLVVSLSPSKYWIKKGYFLISHIFTELVKRASRRLELHIQTRLSKCLVRDNFITSIDPTKVTPFLLDWVSQGRFIFACSNESTYSVIKNLPESVRNAVRYVYFTGINTRQRSQGDPNVGDPFWDSTYRSSTGVVTHRLTKREEDIRDWFPNIKTVSIDCYETLVFSVQYLREAFTIIPKPGSAVELVHRDKEFMPSLEIWSKLKGNFVGCGIDEAGGGVEYTAINPGRVWPREFNRYIGSEGWVGLKVERLSDEEVLKRGRFVRTWGWDDTKEVDALEERYVWRATLVRISEALWRELSEFQEAGVRRPITTALL</sequence>
<evidence type="ECO:0000313" key="1">
    <source>
        <dbReference type="EMBL" id="KAK6544613.1"/>
    </source>
</evidence>
<dbReference type="Proteomes" id="UP001365542">
    <property type="component" value="Unassembled WGS sequence"/>
</dbReference>
<name>A0AAV9XRE3_9PEZI</name>
<protein>
    <submittedName>
        <fullName evidence="1">Uncharacterized protein</fullName>
    </submittedName>
</protein>
<comment type="caution">
    <text evidence="1">The sequence shown here is derived from an EMBL/GenBank/DDBJ whole genome shotgun (WGS) entry which is preliminary data.</text>
</comment>
<gene>
    <name evidence="1" type="ORF">TWF694_001301</name>
</gene>
<keyword evidence="2" id="KW-1185">Reference proteome</keyword>